<evidence type="ECO:0000256" key="1">
    <source>
        <dbReference type="ARBA" id="ARBA00022729"/>
    </source>
</evidence>
<dbReference type="PANTHER" id="PTHR23268">
    <property type="entry name" value="T-CELL RECEPTOR BETA CHAIN"/>
    <property type="match status" value="1"/>
</dbReference>
<dbReference type="PANTHER" id="PTHR23268:SF102">
    <property type="entry name" value="IMMUNOGLOBULIN V-SET DOMAIN-CONTAINING PROTEIN"/>
    <property type="match status" value="1"/>
</dbReference>
<evidence type="ECO:0000256" key="2">
    <source>
        <dbReference type="ARBA" id="ARBA00022859"/>
    </source>
</evidence>
<keyword evidence="5" id="KW-1185">Reference proteome</keyword>
<sequence>VVDGLFKILTVICCTQVLLESDTSTLWRNKGDNATVECSHTKGGSYVYMYWYRQLPGETIKLIVSTTAGNDDHDFGKFSKEKFSATKPDAESGTFTVENLEPGDQGLYFCAVSEHSDTDALGR</sequence>
<name>A0A3B4V1X1_SERDU</name>
<dbReference type="OMA" id="NCSHTIG"/>
<keyword evidence="1" id="KW-0732">Signal</keyword>
<dbReference type="SMART" id="SM00406">
    <property type="entry name" value="IGv"/>
    <property type="match status" value="1"/>
</dbReference>
<protein>
    <recommendedName>
        <fullName evidence="3">Ig-like domain-containing protein</fullName>
    </recommendedName>
</protein>
<evidence type="ECO:0000313" key="5">
    <source>
        <dbReference type="Proteomes" id="UP000261420"/>
    </source>
</evidence>
<accession>A0A3B4V1X1</accession>
<dbReference type="Ensembl" id="ENSSDUT00000025024.1">
    <property type="protein sequence ID" value="ENSSDUP00000024567.1"/>
    <property type="gene ID" value="ENSSDUG00000017850.1"/>
</dbReference>
<dbReference type="GO" id="GO:0007166">
    <property type="term" value="P:cell surface receptor signaling pathway"/>
    <property type="evidence" value="ECO:0007669"/>
    <property type="project" value="TreeGrafter"/>
</dbReference>
<dbReference type="Pfam" id="PF07686">
    <property type="entry name" value="V-set"/>
    <property type="match status" value="1"/>
</dbReference>
<dbReference type="GO" id="GO:0005886">
    <property type="term" value="C:plasma membrane"/>
    <property type="evidence" value="ECO:0007669"/>
    <property type="project" value="TreeGrafter"/>
</dbReference>
<dbReference type="PROSITE" id="PS50835">
    <property type="entry name" value="IG_LIKE"/>
    <property type="match status" value="1"/>
</dbReference>
<reference evidence="4" key="1">
    <citation type="submission" date="2025-08" db="UniProtKB">
        <authorList>
            <consortium name="Ensembl"/>
        </authorList>
    </citation>
    <scope>IDENTIFICATION</scope>
</reference>
<dbReference type="GeneTree" id="ENSGT00730000111153"/>
<dbReference type="InterPro" id="IPR003599">
    <property type="entry name" value="Ig_sub"/>
</dbReference>
<dbReference type="GO" id="GO:0002376">
    <property type="term" value="P:immune system process"/>
    <property type="evidence" value="ECO:0007669"/>
    <property type="project" value="UniProtKB-KW"/>
</dbReference>
<dbReference type="Proteomes" id="UP000261420">
    <property type="component" value="Unplaced"/>
</dbReference>
<dbReference type="InterPro" id="IPR013783">
    <property type="entry name" value="Ig-like_fold"/>
</dbReference>
<dbReference type="InterPro" id="IPR050413">
    <property type="entry name" value="TCR_beta_variable"/>
</dbReference>
<dbReference type="Gene3D" id="2.60.40.10">
    <property type="entry name" value="Immunoglobulins"/>
    <property type="match status" value="1"/>
</dbReference>
<proteinExistence type="predicted"/>
<dbReference type="SMART" id="SM00409">
    <property type="entry name" value="IG"/>
    <property type="match status" value="1"/>
</dbReference>
<reference evidence="4" key="2">
    <citation type="submission" date="2025-09" db="UniProtKB">
        <authorList>
            <consortium name="Ensembl"/>
        </authorList>
    </citation>
    <scope>IDENTIFICATION</scope>
</reference>
<dbReference type="AlphaFoldDB" id="A0A3B4V1X1"/>
<dbReference type="SUPFAM" id="SSF48726">
    <property type="entry name" value="Immunoglobulin"/>
    <property type="match status" value="1"/>
</dbReference>
<keyword evidence="2" id="KW-0391">Immunity</keyword>
<feature type="domain" description="Ig-like" evidence="3">
    <location>
        <begin position="30"/>
        <end position="123"/>
    </location>
</feature>
<dbReference type="InterPro" id="IPR013106">
    <property type="entry name" value="Ig_V-set"/>
</dbReference>
<dbReference type="InterPro" id="IPR036179">
    <property type="entry name" value="Ig-like_dom_sf"/>
</dbReference>
<organism evidence="4 5">
    <name type="scientific">Seriola dumerili</name>
    <name type="common">Greater amberjack</name>
    <name type="synonym">Caranx dumerili</name>
    <dbReference type="NCBI Taxonomy" id="41447"/>
    <lineage>
        <taxon>Eukaryota</taxon>
        <taxon>Metazoa</taxon>
        <taxon>Chordata</taxon>
        <taxon>Craniata</taxon>
        <taxon>Vertebrata</taxon>
        <taxon>Euteleostomi</taxon>
        <taxon>Actinopterygii</taxon>
        <taxon>Neopterygii</taxon>
        <taxon>Teleostei</taxon>
        <taxon>Neoteleostei</taxon>
        <taxon>Acanthomorphata</taxon>
        <taxon>Carangaria</taxon>
        <taxon>Carangiformes</taxon>
        <taxon>Carangidae</taxon>
        <taxon>Seriola</taxon>
    </lineage>
</organism>
<evidence type="ECO:0000259" key="3">
    <source>
        <dbReference type="PROSITE" id="PS50835"/>
    </source>
</evidence>
<dbReference type="InterPro" id="IPR007110">
    <property type="entry name" value="Ig-like_dom"/>
</dbReference>
<evidence type="ECO:0000313" key="4">
    <source>
        <dbReference type="Ensembl" id="ENSSDUP00000024567.1"/>
    </source>
</evidence>